<feature type="domain" description="Protein kinase" evidence="18">
    <location>
        <begin position="379"/>
        <end position="653"/>
    </location>
</feature>
<feature type="compositionally biased region" description="Basic and acidic residues" evidence="15">
    <location>
        <begin position="690"/>
        <end position="700"/>
    </location>
</feature>
<comment type="subcellular location">
    <subcellularLocation>
        <location evidence="1">Membrane</location>
        <topology evidence="1">Single-pass type I membrane protein</topology>
    </subcellularLocation>
</comment>
<evidence type="ECO:0000256" key="11">
    <source>
        <dbReference type="ARBA" id="ARBA00023157"/>
    </source>
</evidence>
<gene>
    <name evidence="19" type="ORF">RND81_04G229300</name>
</gene>
<keyword evidence="5 17" id="KW-0732">Signal</keyword>
<keyword evidence="4 16" id="KW-0812">Transmembrane</keyword>
<keyword evidence="8" id="KW-0067">ATP-binding</keyword>
<keyword evidence="3" id="KW-0808">Transferase</keyword>
<dbReference type="GO" id="GO:0030247">
    <property type="term" value="F:polysaccharide binding"/>
    <property type="evidence" value="ECO:0007669"/>
    <property type="project" value="InterPro"/>
</dbReference>
<feature type="signal peptide" evidence="17">
    <location>
        <begin position="1"/>
        <end position="19"/>
    </location>
</feature>
<dbReference type="GO" id="GO:0005886">
    <property type="term" value="C:plasma membrane"/>
    <property type="evidence" value="ECO:0007669"/>
    <property type="project" value="TreeGrafter"/>
</dbReference>
<feature type="transmembrane region" description="Helical" evidence="16">
    <location>
        <begin position="302"/>
        <end position="326"/>
    </location>
</feature>
<reference evidence="19" key="1">
    <citation type="submission" date="2024-03" db="EMBL/GenBank/DDBJ databases">
        <title>WGS assembly of Saponaria officinalis var. Norfolk2.</title>
        <authorList>
            <person name="Jenkins J."/>
            <person name="Shu S."/>
            <person name="Grimwood J."/>
            <person name="Barry K."/>
            <person name="Goodstein D."/>
            <person name="Schmutz J."/>
            <person name="Leebens-Mack J."/>
            <person name="Osbourn A."/>
        </authorList>
    </citation>
    <scope>NUCLEOTIDE SEQUENCE [LARGE SCALE GENOMIC DNA]</scope>
    <source>
        <strain evidence="19">JIC</strain>
    </source>
</reference>
<evidence type="ECO:0000256" key="4">
    <source>
        <dbReference type="ARBA" id="ARBA00022692"/>
    </source>
</evidence>
<keyword evidence="6" id="KW-0547">Nucleotide-binding</keyword>
<evidence type="ECO:0000256" key="14">
    <source>
        <dbReference type="ARBA" id="ARBA00047951"/>
    </source>
</evidence>
<evidence type="ECO:0000256" key="1">
    <source>
        <dbReference type="ARBA" id="ARBA00004479"/>
    </source>
</evidence>
<dbReference type="GO" id="GO:0005524">
    <property type="term" value="F:ATP binding"/>
    <property type="evidence" value="ECO:0007669"/>
    <property type="project" value="UniProtKB-KW"/>
</dbReference>
<dbReference type="PROSITE" id="PS00108">
    <property type="entry name" value="PROTEIN_KINASE_ST"/>
    <property type="match status" value="1"/>
</dbReference>
<dbReference type="FunFam" id="3.30.200.20:FF:000043">
    <property type="entry name" value="Wall-associated receptor kinase 2"/>
    <property type="match status" value="1"/>
</dbReference>
<comment type="caution">
    <text evidence="19">The sequence shown here is derived from an EMBL/GenBank/DDBJ whole genome shotgun (WGS) entry which is preliminary data.</text>
</comment>
<evidence type="ECO:0000313" key="19">
    <source>
        <dbReference type="EMBL" id="KAK9735804.1"/>
    </source>
</evidence>
<dbReference type="PROSITE" id="PS50011">
    <property type="entry name" value="PROTEIN_KINASE_DOM"/>
    <property type="match status" value="1"/>
</dbReference>
<dbReference type="InterPro" id="IPR011009">
    <property type="entry name" value="Kinase-like_dom_sf"/>
</dbReference>
<evidence type="ECO:0000256" key="7">
    <source>
        <dbReference type="ARBA" id="ARBA00022777"/>
    </source>
</evidence>
<evidence type="ECO:0000256" key="17">
    <source>
        <dbReference type="SAM" id="SignalP"/>
    </source>
</evidence>
<dbReference type="Proteomes" id="UP001443914">
    <property type="component" value="Unassembled WGS sequence"/>
</dbReference>
<proteinExistence type="predicted"/>
<dbReference type="Gene3D" id="3.30.200.20">
    <property type="entry name" value="Phosphorylase Kinase, domain 1"/>
    <property type="match status" value="1"/>
</dbReference>
<dbReference type="FunFam" id="1.10.510.10:FF:000084">
    <property type="entry name" value="Wall-associated receptor kinase 2"/>
    <property type="match status" value="1"/>
</dbReference>
<accession>A0AAW1LKX1</accession>
<keyword evidence="9 16" id="KW-1133">Transmembrane helix</keyword>
<comment type="catalytic activity">
    <reaction evidence="13">
        <text>L-seryl-[protein] + ATP = O-phospho-L-seryl-[protein] + ADP + H(+)</text>
        <dbReference type="Rhea" id="RHEA:17989"/>
        <dbReference type="Rhea" id="RHEA-COMP:9863"/>
        <dbReference type="Rhea" id="RHEA-COMP:11604"/>
        <dbReference type="ChEBI" id="CHEBI:15378"/>
        <dbReference type="ChEBI" id="CHEBI:29999"/>
        <dbReference type="ChEBI" id="CHEBI:30616"/>
        <dbReference type="ChEBI" id="CHEBI:83421"/>
        <dbReference type="ChEBI" id="CHEBI:456216"/>
    </reaction>
</comment>
<dbReference type="InterPro" id="IPR008271">
    <property type="entry name" value="Ser/Thr_kinase_AS"/>
</dbReference>
<evidence type="ECO:0000256" key="8">
    <source>
        <dbReference type="ARBA" id="ARBA00022840"/>
    </source>
</evidence>
<dbReference type="GO" id="GO:0004674">
    <property type="term" value="F:protein serine/threonine kinase activity"/>
    <property type="evidence" value="ECO:0007669"/>
    <property type="project" value="UniProtKB-KW"/>
</dbReference>
<dbReference type="Gene3D" id="1.10.510.10">
    <property type="entry name" value="Transferase(Phosphotransferase) domain 1"/>
    <property type="match status" value="1"/>
</dbReference>
<dbReference type="CDD" id="cd14066">
    <property type="entry name" value="STKc_IRAK"/>
    <property type="match status" value="1"/>
</dbReference>
<dbReference type="AlphaFoldDB" id="A0AAW1LKX1"/>
<evidence type="ECO:0000256" key="3">
    <source>
        <dbReference type="ARBA" id="ARBA00022679"/>
    </source>
</evidence>
<evidence type="ECO:0000256" key="13">
    <source>
        <dbReference type="ARBA" id="ARBA00047558"/>
    </source>
</evidence>
<evidence type="ECO:0000256" key="5">
    <source>
        <dbReference type="ARBA" id="ARBA00022729"/>
    </source>
</evidence>
<keyword evidence="11" id="KW-1015">Disulfide bond</keyword>
<dbReference type="EMBL" id="JBDFQZ010000004">
    <property type="protein sequence ID" value="KAK9735804.1"/>
    <property type="molecule type" value="Genomic_DNA"/>
</dbReference>
<evidence type="ECO:0000313" key="20">
    <source>
        <dbReference type="Proteomes" id="UP001443914"/>
    </source>
</evidence>
<evidence type="ECO:0000256" key="2">
    <source>
        <dbReference type="ARBA" id="ARBA00022527"/>
    </source>
</evidence>
<dbReference type="SUPFAM" id="SSF56112">
    <property type="entry name" value="Protein kinase-like (PK-like)"/>
    <property type="match status" value="1"/>
</dbReference>
<dbReference type="PANTHER" id="PTHR27005">
    <property type="entry name" value="WALL-ASSOCIATED RECEPTOR KINASE-LIKE 21"/>
    <property type="match status" value="1"/>
</dbReference>
<evidence type="ECO:0000256" key="12">
    <source>
        <dbReference type="ARBA" id="ARBA00023180"/>
    </source>
</evidence>
<protein>
    <recommendedName>
        <fullName evidence="18">Protein kinase domain-containing protein</fullName>
    </recommendedName>
</protein>
<comment type="catalytic activity">
    <reaction evidence="14">
        <text>L-threonyl-[protein] + ATP = O-phospho-L-threonyl-[protein] + ADP + H(+)</text>
        <dbReference type="Rhea" id="RHEA:46608"/>
        <dbReference type="Rhea" id="RHEA-COMP:11060"/>
        <dbReference type="Rhea" id="RHEA-COMP:11605"/>
        <dbReference type="ChEBI" id="CHEBI:15378"/>
        <dbReference type="ChEBI" id="CHEBI:30013"/>
        <dbReference type="ChEBI" id="CHEBI:30616"/>
        <dbReference type="ChEBI" id="CHEBI:61977"/>
        <dbReference type="ChEBI" id="CHEBI:456216"/>
    </reaction>
</comment>
<organism evidence="19 20">
    <name type="scientific">Saponaria officinalis</name>
    <name type="common">Common soapwort</name>
    <name type="synonym">Lychnis saponaria</name>
    <dbReference type="NCBI Taxonomy" id="3572"/>
    <lineage>
        <taxon>Eukaryota</taxon>
        <taxon>Viridiplantae</taxon>
        <taxon>Streptophyta</taxon>
        <taxon>Embryophyta</taxon>
        <taxon>Tracheophyta</taxon>
        <taxon>Spermatophyta</taxon>
        <taxon>Magnoliopsida</taxon>
        <taxon>eudicotyledons</taxon>
        <taxon>Gunneridae</taxon>
        <taxon>Pentapetalae</taxon>
        <taxon>Caryophyllales</taxon>
        <taxon>Caryophyllaceae</taxon>
        <taxon>Caryophylleae</taxon>
        <taxon>Saponaria</taxon>
    </lineage>
</organism>
<dbReference type="SMART" id="SM00220">
    <property type="entry name" value="S_TKc"/>
    <property type="match status" value="1"/>
</dbReference>
<evidence type="ECO:0000256" key="16">
    <source>
        <dbReference type="SAM" id="Phobius"/>
    </source>
</evidence>
<evidence type="ECO:0000256" key="6">
    <source>
        <dbReference type="ARBA" id="ARBA00022741"/>
    </source>
</evidence>
<keyword evidence="7" id="KW-0418">Kinase</keyword>
<dbReference type="InterPro" id="IPR045274">
    <property type="entry name" value="WAK-like"/>
</dbReference>
<keyword evidence="20" id="KW-1185">Reference proteome</keyword>
<keyword evidence="12" id="KW-0325">Glycoprotein</keyword>
<dbReference type="Pfam" id="PF13947">
    <property type="entry name" value="GUB_WAK_bind"/>
    <property type="match status" value="1"/>
</dbReference>
<dbReference type="InterPro" id="IPR025287">
    <property type="entry name" value="WAK_GUB"/>
</dbReference>
<sequence length="700" mass="77671">MLQFLAILILCQSKTVVEAAFPMAKPGCRDKCGNVTVPYPFGMGPSCYYNEWYSVFCNASSNIPVLSKFGLQVLQITLGSTKVRVDVPFIFNCTGRNSTWTSPNLGGSPYTFSTDNVFVPVHCPATAFSNGGNNMVARCSSVCDLNGRHMSSLNTKESVCLTDLPYSLSIYSVNFTRSGSTCSYPFLVDADYLQNFDLSQPEKSVWHIGRNDSRIPVVLDWGYEYLPGPSSDNNPNCASISSNGGNYKCVCPPGQGLGGNAYLPNGCQYVSECKTCKGDCYVDEDDYTQIVCVSSKKNKARLLGVVIGLTVGIGSLILAIAGYWLWHYLKRRKEIKQRAQNFKRNGGLLLRQQMSSSEGVVEKAKIFTVSELEVATDHFNRNRILGQGGQGTVYKGMLTDGKIVAVKKSKKLDETQLAPFINEVVILSQINHRNVVKLLGCCLETEVPLLVYEFIPNGTLSEHIHYPSDDFHISWQMRLKIAVESAGAIAYLHSSCSMPIYHRDIKSSNILLDEKYRAKVSDFGTSRTIMIDQTHLTTQVAGTFGYLDPEYFQSNQFTEKSDVYSFGVVLVELLTSRRPISPDKSKEWRSLATEFLHVIENSQLLEILDARVVKEAKMDDLFVVANLAKECLSLSGKQRPTMKQVATVLERLISGDGVFPTQQTIPEWNQVNPDVSEIETEPFTSSTFSSRHDDSFTDAA</sequence>
<dbReference type="InterPro" id="IPR000719">
    <property type="entry name" value="Prot_kinase_dom"/>
</dbReference>
<evidence type="ECO:0000256" key="9">
    <source>
        <dbReference type="ARBA" id="ARBA00022989"/>
    </source>
</evidence>
<keyword evidence="10 16" id="KW-0472">Membrane</keyword>
<dbReference type="PANTHER" id="PTHR27005:SF515">
    <property type="entry name" value="WALL-ASSOCIATED RECEPTOR KINASE-LIKE 10-RELATED"/>
    <property type="match status" value="1"/>
</dbReference>
<dbReference type="Pfam" id="PF00069">
    <property type="entry name" value="Pkinase"/>
    <property type="match status" value="1"/>
</dbReference>
<evidence type="ECO:0000256" key="10">
    <source>
        <dbReference type="ARBA" id="ARBA00023136"/>
    </source>
</evidence>
<evidence type="ECO:0000256" key="15">
    <source>
        <dbReference type="SAM" id="MobiDB-lite"/>
    </source>
</evidence>
<feature type="region of interest" description="Disordered" evidence="15">
    <location>
        <begin position="680"/>
        <end position="700"/>
    </location>
</feature>
<dbReference type="GO" id="GO:0007166">
    <property type="term" value="P:cell surface receptor signaling pathway"/>
    <property type="evidence" value="ECO:0007669"/>
    <property type="project" value="InterPro"/>
</dbReference>
<keyword evidence="2" id="KW-0723">Serine/threonine-protein kinase</keyword>
<feature type="chain" id="PRO_5043799887" description="Protein kinase domain-containing protein" evidence="17">
    <location>
        <begin position="20"/>
        <end position="700"/>
    </location>
</feature>
<name>A0AAW1LKX1_SAPOF</name>
<evidence type="ECO:0000259" key="18">
    <source>
        <dbReference type="PROSITE" id="PS50011"/>
    </source>
</evidence>